<feature type="domain" description="Spore protein YkvP/CgeB glycosyl transferase-like" evidence="1">
    <location>
        <begin position="205"/>
        <end position="355"/>
    </location>
</feature>
<dbReference type="Gene3D" id="3.40.50.2000">
    <property type="entry name" value="Glycogen Phosphorylase B"/>
    <property type="match status" value="3"/>
</dbReference>
<proteinExistence type="predicted"/>
<dbReference type="Pfam" id="PF13524">
    <property type="entry name" value="Glyco_trans_1_2"/>
    <property type="match status" value="1"/>
</dbReference>
<evidence type="ECO:0000259" key="1">
    <source>
        <dbReference type="Pfam" id="PF13524"/>
    </source>
</evidence>
<gene>
    <name evidence="2" type="ORF">AVDCRST_MAG42-686</name>
</gene>
<accession>A0A6J4HFN6</accession>
<name>A0A6J4HFN6_9BACT</name>
<protein>
    <submittedName>
        <fullName evidence="2">Spore_germination_protein_CgeB</fullName>
    </submittedName>
</protein>
<dbReference type="CDD" id="cd03801">
    <property type="entry name" value="GT4_PimA-like"/>
    <property type="match status" value="1"/>
</dbReference>
<dbReference type="SUPFAM" id="SSF53756">
    <property type="entry name" value="UDP-Glycosyltransferase/glycogen phosphorylase"/>
    <property type="match status" value="1"/>
</dbReference>
<evidence type="ECO:0000313" key="2">
    <source>
        <dbReference type="EMBL" id="CAA9223194.1"/>
    </source>
</evidence>
<dbReference type="EMBL" id="CADCTA010000041">
    <property type="protein sequence ID" value="CAA9223194.1"/>
    <property type="molecule type" value="Genomic_DNA"/>
</dbReference>
<sequence length="363" mass="42000">MKIVLFYHSLVSDWNHGNAHFLRGVATELIERGHELAIYEPADSWSRQNLVDEHGEAPIAEFHERYPKLRSTRYALDALDLDEALAGADLVIVHEWNEHDLVRRVGRHRADKGGYQLFFHDTHHRAITAPSQMQGYDLSGYDGVLAYGEVLRELYMQRDWTRRAWTWHEAADTRVFHPIENEEREGDVVWIGNWGDDERSAELDEFLVEPIAVLGLKAKIFGVRYPDSARERLRRSGIEYGGWLANYRAPEVFARYKMTVHVPRRPYVEALRGIPTIRPFEALACGIPLISSPWEDAENLFTPGKDFLVARNGAEMKKHMRALLEDKQMARELSEHGLRTIRERHTCAHRVDELLGIYEEVNA</sequence>
<dbReference type="InterPro" id="IPR055259">
    <property type="entry name" value="YkvP/CgeB_Glyco_trans-like"/>
</dbReference>
<dbReference type="AlphaFoldDB" id="A0A6J4HFN6"/>
<organism evidence="2">
    <name type="scientific">uncultured Chthoniobacterales bacterium</name>
    <dbReference type="NCBI Taxonomy" id="1836801"/>
    <lineage>
        <taxon>Bacteria</taxon>
        <taxon>Pseudomonadati</taxon>
        <taxon>Verrucomicrobiota</taxon>
        <taxon>Spartobacteria</taxon>
        <taxon>Chthoniobacterales</taxon>
        <taxon>environmental samples</taxon>
    </lineage>
</organism>
<reference evidence="2" key="1">
    <citation type="submission" date="2020-02" db="EMBL/GenBank/DDBJ databases">
        <authorList>
            <person name="Meier V. D."/>
        </authorList>
    </citation>
    <scope>NUCLEOTIDE SEQUENCE</scope>
    <source>
        <strain evidence="2">AVDCRST_MAG42</strain>
    </source>
</reference>